<dbReference type="RefSeq" id="WP_113966794.1">
    <property type="nucleotide sequence ID" value="NZ_QNRP01000012.1"/>
</dbReference>
<evidence type="ECO:0000256" key="1">
    <source>
        <dbReference type="SAM" id="SignalP"/>
    </source>
</evidence>
<evidence type="ECO:0000313" key="3">
    <source>
        <dbReference type="Proteomes" id="UP000252249"/>
    </source>
</evidence>
<feature type="signal peptide" evidence="1">
    <location>
        <begin position="1"/>
        <end position="19"/>
    </location>
</feature>
<comment type="caution">
    <text evidence="2">The sequence shown here is derived from an EMBL/GenBank/DDBJ whole genome shotgun (WGS) entry which is preliminary data.</text>
</comment>
<keyword evidence="3" id="KW-1185">Reference proteome</keyword>
<accession>A0A368P3Q0</accession>
<gene>
    <name evidence="2" type="ORF">DU428_13080</name>
</gene>
<dbReference type="AlphaFoldDB" id="A0A368P3Q0"/>
<proteinExistence type="predicted"/>
<keyword evidence="1" id="KW-0732">Signal</keyword>
<dbReference type="EMBL" id="QPIG01000007">
    <property type="protein sequence ID" value="RCU56389.1"/>
    <property type="molecule type" value="Genomic_DNA"/>
</dbReference>
<sequence>MKTLLYTIIFITLPAYAFAQNSNHIPFVGNWEWTNGNETFKVELFTVQGSEGEAINGHYMLINNSTNEVIYKSNKLLLPEIDYYFGYAIYAKSYDGILLGGSIDDNVLYTGDGNFAVKLGSLTIILENTCSTCPTTATWEVSRLPGGQVGLPQTFTIPTDIVLTKID</sequence>
<dbReference type="Proteomes" id="UP000252249">
    <property type="component" value="Unassembled WGS sequence"/>
</dbReference>
<protein>
    <submittedName>
        <fullName evidence="2">Uncharacterized protein</fullName>
    </submittedName>
</protein>
<organism evidence="2 3">
    <name type="scientific">Oceanihabitans sediminis</name>
    <dbReference type="NCBI Taxonomy" id="1812012"/>
    <lineage>
        <taxon>Bacteria</taxon>
        <taxon>Pseudomonadati</taxon>
        <taxon>Bacteroidota</taxon>
        <taxon>Flavobacteriia</taxon>
        <taxon>Flavobacteriales</taxon>
        <taxon>Flavobacteriaceae</taxon>
        <taxon>Oceanihabitans</taxon>
    </lineage>
</organism>
<reference evidence="2 3" key="1">
    <citation type="submission" date="2018-07" db="EMBL/GenBank/DDBJ databases">
        <title>Oceanihabitans testaceum sp. nov., isolated from marine sediment.</title>
        <authorList>
            <person name="Li C.-M."/>
        </authorList>
    </citation>
    <scope>NUCLEOTIDE SEQUENCE [LARGE SCALE GENOMIC DNA]</scope>
    <source>
        <strain evidence="2 3">S9-10</strain>
    </source>
</reference>
<name>A0A368P3Q0_9FLAO</name>
<evidence type="ECO:0000313" key="2">
    <source>
        <dbReference type="EMBL" id="RCU56389.1"/>
    </source>
</evidence>
<feature type="chain" id="PRO_5016909848" evidence="1">
    <location>
        <begin position="20"/>
        <end position="167"/>
    </location>
</feature>
<dbReference type="OrthoDB" id="1261237at2"/>